<keyword evidence="7" id="KW-1185">Reference proteome</keyword>
<gene>
    <name evidence="6" type="ORF">Goari_011405</name>
</gene>
<sequence length="154" mass="18103">MSFSTNRKSSTQRSVVYYRCGLRAPVCNANTPKNKGRKFFWCLKFKETGGCDFFQWVDGDSDGTDSTVKEEGCTIVEIMLENKMLLTKNMRLRVENNELNIDEMRRIRSRVTRLEEKIKLYKDKMSRGNKLSIAYELLLFVSWKMFFSYLASGW</sequence>
<dbReference type="InterPro" id="IPR010666">
    <property type="entry name" value="Znf_GRF"/>
</dbReference>
<protein>
    <recommendedName>
        <fullName evidence="5">GRF-type domain-containing protein</fullName>
    </recommendedName>
</protein>
<organism evidence="6 7">
    <name type="scientific">Gossypium aridum</name>
    <name type="common">American cotton</name>
    <name type="synonym">Erioxylum aridum</name>
    <dbReference type="NCBI Taxonomy" id="34290"/>
    <lineage>
        <taxon>Eukaryota</taxon>
        <taxon>Viridiplantae</taxon>
        <taxon>Streptophyta</taxon>
        <taxon>Embryophyta</taxon>
        <taxon>Tracheophyta</taxon>
        <taxon>Spermatophyta</taxon>
        <taxon>Magnoliopsida</taxon>
        <taxon>eudicotyledons</taxon>
        <taxon>Gunneridae</taxon>
        <taxon>Pentapetalae</taxon>
        <taxon>rosids</taxon>
        <taxon>malvids</taxon>
        <taxon>Malvales</taxon>
        <taxon>Malvaceae</taxon>
        <taxon>Malvoideae</taxon>
        <taxon>Gossypium</taxon>
    </lineage>
</organism>
<dbReference type="Proteomes" id="UP000593577">
    <property type="component" value="Unassembled WGS sequence"/>
</dbReference>
<keyword evidence="2" id="KW-0863">Zinc-finger</keyword>
<evidence type="ECO:0000313" key="7">
    <source>
        <dbReference type="Proteomes" id="UP000593577"/>
    </source>
</evidence>
<dbReference type="Pfam" id="PF06839">
    <property type="entry name" value="Zn_ribbon_GRF"/>
    <property type="match status" value="1"/>
</dbReference>
<keyword evidence="4" id="KW-0812">Transmembrane</keyword>
<evidence type="ECO:0000256" key="2">
    <source>
        <dbReference type="ARBA" id="ARBA00022771"/>
    </source>
</evidence>
<accession>A0A7J8WX90</accession>
<evidence type="ECO:0000313" key="6">
    <source>
        <dbReference type="EMBL" id="MBA0679648.1"/>
    </source>
</evidence>
<dbReference type="PANTHER" id="PTHR33248">
    <property type="entry name" value="ZINC ION-BINDING PROTEIN"/>
    <property type="match status" value="1"/>
</dbReference>
<feature type="transmembrane region" description="Helical" evidence="4">
    <location>
        <begin position="133"/>
        <end position="151"/>
    </location>
</feature>
<dbReference type="EMBL" id="JABFAA010000004">
    <property type="protein sequence ID" value="MBA0679648.1"/>
    <property type="molecule type" value="Genomic_DNA"/>
</dbReference>
<evidence type="ECO:0000259" key="5">
    <source>
        <dbReference type="Pfam" id="PF06839"/>
    </source>
</evidence>
<proteinExistence type="predicted"/>
<name>A0A7J8WX90_GOSAI</name>
<evidence type="ECO:0000256" key="3">
    <source>
        <dbReference type="ARBA" id="ARBA00022833"/>
    </source>
</evidence>
<keyword evidence="4" id="KW-1133">Transmembrane helix</keyword>
<reference evidence="6 7" key="1">
    <citation type="journal article" date="2019" name="Genome Biol. Evol.">
        <title>Insights into the evolution of the New World diploid cottons (Gossypium, subgenus Houzingenia) based on genome sequencing.</title>
        <authorList>
            <person name="Grover C.E."/>
            <person name="Arick M.A. 2nd"/>
            <person name="Thrash A."/>
            <person name="Conover J.L."/>
            <person name="Sanders W.S."/>
            <person name="Peterson D.G."/>
            <person name="Frelichowski J.E."/>
            <person name="Scheffler J.A."/>
            <person name="Scheffler B.E."/>
            <person name="Wendel J.F."/>
        </authorList>
    </citation>
    <scope>NUCLEOTIDE SEQUENCE [LARGE SCALE GENOMIC DNA]</scope>
    <source>
        <strain evidence="6">185</strain>
        <tissue evidence="6">Leaf</tissue>
    </source>
</reference>
<dbReference type="AlphaFoldDB" id="A0A7J8WX90"/>
<evidence type="ECO:0000256" key="1">
    <source>
        <dbReference type="ARBA" id="ARBA00022723"/>
    </source>
</evidence>
<dbReference type="GO" id="GO:0008270">
    <property type="term" value="F:zinc ion binding"/>
    <property type="evidence" value="ECO:0007669"/>
    <property type="project" value="UniProtKB-KW"/>
</dbReference>
<feature type="domain" description="GRF-type" evidence="5">
    <location>
        <begin position="20"/>
        <end position="58"/>
    </location>
</feature>
<evidence type="ECO:0000256" key="4">
    <source>
        <dbReference type="SAM" id="Phobius"/>
    </source>
</evidence>
<keyword evidence="1" id="KW-0479">Metal-binding</keyword>
<keyword evidence="3" id="KW-0862">Zinc</keyword>
<keyword evidence="4" id="KW-0472">Membrane</keyword>
<comment type="caution">
    <text evidence="6">The sequence shown here is derived from an EMBL/GenBank/DDBJ whole genome shotgun (WGS) entry which is preliminary data.</text>
</comment>